<dbReference type="InterPro" id="IPR000873">
    <property type="entry name" value="AMP-dep_synth/lig_dom"/>
</dbReference>
<evidence type="ECO:0000256" key="3">
    <source>
        <dbReference type="ARBA" id="ARBA00023098"/>
    </source>
</evidence>
<dbReference type="InterPro" id="IPR042099">
    <property type="entry name" value="ANL_N_sf"/>
</dbReference>
<dbReference type="KEGG" id="uth:DKZ56_03540"/>
<evidence type="ECO:0000256" key="2">
    <source>
        <dbReference type="ARBA" id="ARBA00022832"/>
    </source>
</evidence>
<evidence type="ECO:0000313" key="7">
    <source>
        <dbReference type="Proteomes" id="UP000291151"/>
    </source>
</evidence>
<keyword evidence="1 6" id="KW-0436">Ligase</keyword>
<keyword evidence="7" id="KW-1185">Reference proteome</keyword>
<dbReference type="GO" id="GO:0016020">
    <property type="term" value="C:membrane"/>
    <property type="evidence" value="ECO:0007669"/>
    <property type="project" value="TreeGrafter"/>
</dbReference>
<dbReference type="SUPFAM" id="SSF56801">
    <property type="entry name" value="Acetyl-CoA synthetase-like"/>
    <property type="match status" value="1"/>
</dbReference>
<dbReference type="RefSeq" id="WP_208651329.1">
    <property type="nucleotide sequence ID" value="NZ_CP036528.1"/>
</dbReference>
<dbReference type="Proteomes" id="UP000291151">
    <property type="component" value="Chromosome"/>
</dbReference>
<dbReference type="EMBL" id="CP036528">
    <property type="protein sequence ID" value="QBK25014.1"/>
    <property type="molecule type" value="Genomic_DNA"/>
</dbReference>
<name>A0A4P6UPX0_9BACL</name>
<keyword evidence="2" id="KW-0276">Fatty acid metabolism</keyword>
<dbReference type="GO" id="GO:0004467">
    <property type="term" value="F:long-chain fatty acid-CoA ligase activity"/>
    <property type="evidence" value="ECO:0007669"/>
    <property type="project" value="TreeGrafter"/>
</dbReference>
<dbReference type="Gene3D" id="3.40.50.12780">
    <property type="entry name" value="N-terminal domain of ligase-like"/>
    <property type="match status" value="1"/>
</dbReference>
<evidence type="ECO:0000256" key="1">
    <source>
        <dbReference type="ARBA" id="ARBA00022598"/>
    </source>
</evidence>
<keyword evidence="3" id="KW-0443">Lipid metabolism</keyword>
<dbReference type="AlphaFoldDB" id="A0A4P6UPX0"/>
<gene>
    <name evidence="6" type="ORF">DKZ56_03540</name>
</gene>
<dbReference type="Pfam" id="PF00501">
    <property type="entry name" value="AMP-binding"/>
    <property type="match status" value="1"/>
</dbReference>
<dbReference type="Pfam" id="PF23562">
    <property type="entry name" value="AMP-binding_C_3"/>
    <property type="match status" value="1"/>
</dbReference>
<evidence type="ECO:0000313" key="6">
    <source>
        <dbReference type="EMBL" id="QBK25014.1"/>
    </source>
</evidence>
<protein>
    <recommendedName>
        <fullName evidence="4">Acyl-CoA synthetase</fullName>
    </recommendedName>
</protein>
<proteinExistence type="predicted"/>
<feature type="domain" description="AMP-dependent synthetase/ligase" evidence="5">
    <location>
        <begin position="26"/>
        <end position="421"/>
    </location>
</feature>
<dbReference type="PANTHER" id="PTHR43272">
    <property type="entry name" value="LONG-CHAIN-FATTY-ACID--COA LIGASE"/>
    <property type="match status" value="1"/>
</dbReference>
<dbReference type="PANTHER" id="PTHR43272:SF32">
    <property type="entry name" value="AMP-DEPENDENT SYNTHETASE_LIGASE DOMAIN-CONTAINING PROTEIN"/>
    <property type="match status" value="1"/>
</dbReference>
<reference evidence="6 7" key="1">
    <citation type="submission" date="2019-02" db="EMBL/GenBank/DDBJ databases">
        <title>Ureibacillus thermophilus.</title>
        <authorList>
            <person name="Sunny J.S."/>
            <person name="Natarajan A."/>
            <person name="Saleena L.M."/>
        </authorList>
    </citation>
    <scope>NUCLEOTIDE SEQUENCE [LARGE SCALE GENOMIC DNA]</scope>
    <source>
        <strain evidence="6 7">LM102</strain>
    </source>
</reference>
<evidence type="ECO:0000259" key="5">
    <source>
        <dbReference type="Pfam" id="PF00501"/>
    </source>
</evidence>
<organism evidence="6 7">
    <name type="scientific">Ureibacillus thermophilus</name>
    <dbReference type="NCBI Taxonomy" id="367743"/>
    <lineage>
        <taxon>Bacteria</taxon>
        <taxon>Bacillati</taxon>
        <taxon>Bacillota</taxon>
        <taxon>Bacilli</taxon>
        <taxon>Bacillales</taxon>
        <taxon>Caryophanaceae</taxon>
        <taxon>Ureibacillus</taxon>
    </lineage>
</organism>
<evidence type="ECO:0000256" key="4">
    <source>
        <dbReference type="ARBA" id="ARBA00032875"/>
    </source>
</evidence>
<sequence length="639" mass="73803">MIKEATLPSLLIERANQDFSGVAFRQKQLGIWKEITWNEYLENVKKLSIVLQKHYNFKAGEILAIIGENKPEWIYAQLAVHTIGGIAVGIYQESLPEQIQYYLNDTKPRIVIVEDQEQVDKLLSIEKEIPFVEHIVYYDVRGLRHYQHSKLASMKELLKMGEELLKEHPSFFEEAIRFLSDQQEALIAYSAATSGDPKAAVYTHYQLIEAAKNLIQLDEMKKTDDYFSFLPLSWIHEQIMSIVIPMLTGHTVNFPERPDTVIGDLREIGPQTIIASPRVYQSIMSNVQVRIEGASWFKRKVYYFFKKYGDKRAKAKLEKTRLSAMDRFMYFLGDAIVFSAIRDHLGFARTKRAYVVGAALHPEALYFYHSIGVNIKQTYGGTEVAGMAIVQRDDDIKAGSSGLALPNTEVKIEEDGLVYLKNNAIFSRYLKEEHQKLIVDGWISLGDKGFLDKDGHLFILDRQEDVIYMPKGEIYPHKIENILKTSPYIQEAVVFGKNRPFLTAFINIDMMTVGRWADKQRVIYTEYSDLSVNNQVIELIQQEIIRVMDELPPQERVKKFILLHKPLSADAGELTRTLKIRRNYVENTYKELIDAMYSRHETIQVRLSEKDSMKEIQLRIIQLEQNLEVPEDVLLANAY</sequence>
<accession>A0A4P6UPX0</accession>